<protein>
    <submittedName>
        <fullName evidence="1">Class I SAM-dependent methyltransferase</fullName>
    </submittedName>
</protein>
<proteinExistence type="predicted"/>
<keyword evidence="2" id="KW-1185">Reference proteome</keyword>
<accession>A0ACD3STY4</accession>
<evidence type="ECO:0000313" key="2">
    <source>
        <dbReference type="Proteomes" id="UP000004277"/>
    </source>
</evidence>
<name>A0ACD3STY4_9BURK</name>
<keyword evidence="1" id="KW-0489">Methyltransferase</keyword>
<evidence type="ECO:0000313" key="1">
    <source>
        <dbReference type="EMBL" id="TMS59538.1"/>
    </source>
</evidence>
<sequence>MSGTVPGHAAIAAPSPWVGRWLSLVRPGGRVLDVACGGGRHAVLAAQHGYAVLAVDRDAEALQALASRAGGVQVLQADLEQGVWPLPPGARFDAVIVTNYLHRPLWPHLVAALGEGGVLIYETFAAGNETVGRPANPDFLLQPGELADVARAGGLRTVAYEDGFISSPKPAFVQRLCAIREGAGAVAVRYPLDAS</sequence>
<comment type="caution">
    <text evidence="1">The sequence shown here is derived from an EMBL/GenBank/DDBJ whole genome shotgun (WGS) entry which is preliminary data.</text>
</comment>
<keyword evidence="1" id="KW-0808">Transferase</keyword>
<organism evidence="1 2">
    <name type="scientific">Imbroritus primus</name>
    <dbReference type="NCBI Taxonomy" id="3058603"/>
    <lineage>
        <taxon>Bacteria</taxon>
        <taxon>Pseudomonadati</taxon>
        <taxon>Pseudomonadota</taxon>
        <taxon>Betaproteobacteria</taxon>
        <taxon>Burkholderiales</taxon>
        <taxon>Burkholderiaceae</taxon>
        <taxon>Imbroritus</taxon>
    </lineage>
</organism>
<gene>
    <name evidence="1" type="ORF">MW7_001350</name>
</gene>
<dbReference type="EMBL" id="AKCV02000006">
    <property type="protein sequence ID" value="TMS59538.1"/>
    <property type="molecule type" value="Genomic_DNA"/>
</dbReference>
<reference evidence="1" key="1">
    <citation type="submission" date="2019-05" db="EMBL/GenBank/DDBJ databases">
        <title>Revised genome assembly of Burkholderiaceae (previously Ralstonia) sp. PBA.</title>
        <authorList>
            <person name="Gan H.M."/>
        </authorList>
    </citation>
    <scope>NUCLEOTIDE SEQUENCE</scope>
    <source>
        <strain evidence="1">PBA</strain>
    </source>
</reference>
<dbReference type="Proteomes" id="UP000004277">
    <property type="component" value="Unassembled WGS sequence"/>
</dbReference>